<dbReference type="AlphaFoldDB" id="A0A8T0V0L6"/>
<protein>
    <submittedName>
        <fullName evidence="2">Uncharacterized protein</fullName>
    </submittedName>
</protein>
<comment type="caution">
    <text evidence="2">The sequence shown here is derived from an EMBL/GenBank/DDBJ whole genome shotgun (WGS) entry which is preliminary data.</text>
</comment>
<feature type="compositionally biased region" description="Low complexity" evidence="1">
    <location>
        <begin position="98"/>
        <end position="109"/>
    </location>
</feature>
<feature type="region of interest" description="Disordered" evidence="1">
    <location>
        <begin position="77"/>
        <end position="154"/>
    </location>
</feature>
<keyword evidence="3" id="KW-1185">Reference proteome</keyword>
<reference evidence="2" key="1">
    <citation type="submission" date="2020-05" db="EMBL/GenBank/DDBJ databases">
        <title>WGS assembly of Panicum virgatum.</title>
        <authorList>
            <person name="Lovell J.T."/>
            <person name="Jenkins J."/>
            <person name="Shu S."/>
            <person name="Juenger T.E."/>
            <person name="Schmutz J."/>
        </authorList>
    </citation>
    <scope>NUCLEOTIDE SEQUENCE</scope>
    <source>
        <strain evidence="2">AP13</strain>
    </source>
</reference>
<organism evidence="2 3">
    <name type="scientific">Panicum virgatum</name>
    <name type="common">Blackwell switchgrass</name>
    <dbReference type="NCBI Taxonomy" id="38727"/>
    <lineage>
        <taxon>Eukaryota</taxon>
        <taxon>Viridiplantae</taxon>
        <taxon>Streptophyta</taxon>
        <taxon>Embryophyta</taxon>
        <taxon>Tracheophyta</taxon>
        <taxon>Spermatophyta</taxon>
        <taxon>Magnoliopsida</taxon>
        <taxon>Liliopsida</taxon>
        <taxon>Poales</taxon>
        <taxon>Poaceae</taxon>
        <taxon>PACMAD clade</taxon>
        <taxon>Panicoideae</taxon>
        <taxon>Panicodae</taxon>
        <taxon>Paniceae</taxon>
        <taxon>Panicinae</taxon>
        <taxon>Panicum</taxon>
        <taxon>Panicum sect. Hiantes</taxon>
    </lineage>
</organism>
<evidence type="ECO:0000256" key="1">
    <source>
        <dbReference type="SAM" id="MobiDB-lite"/>
    </source>
</evidence>
<dbReference type="EMBL" id="CM029041">
    <property type="protein sequence ID" value="KAG2627795.1"/>
    <property type="molecule type" value="Genomic_DNA"/>
</dbReference>
<gene>
    <name evidence="2" type="ORF">PVAP13_3KG263452</name>
</gene>
<feature type="region of interest" description="Disordered" evidence="1">
    <location>
        <begin position="212"/>
        <end position="250"/>
    </location>
</feature>
<evidence type="ECO:0000313" key="2">
    <source>
        <dbReference type="EMBL" id="KAG2627795.1"/>
    </source>
</evidence>
<proteinExistence type="predicted"/>
<name>A0A8T0V0L6_PANVG</name>
<accession>A0A8T0V0L6</accession>
<feature type="compositionally biased region" description="Basic and acidic residues" evidence="1">
    <location>
        <begin position="240"/>
        <end position="250"/>
    </location>
</feature>
<dbReference type="Proteomes" id="UP000823388">
    <property type="component" value="Chromosome 3K"/>
</dbReference>
<sequence>MRFSRRIKNYFVHLRALATPDYSSPMTISARLPAQRQHLSRRRRPTLIFDDHLGSAARRAAAPLVVDDHLGSAASRAASPLIVDDPTSARPPAERQQPSSSMTTSTRPPAGQRHPSSSTTILARPPVERQHPSCPSSSRPSGCRHGCPLTEPGRRAAAGTLRGAKADIILAHEEPPQNDNTDMAFYERPTTSATAPSWLALHIQAQRFKPNTDSTMTLPQRRQGHKRLQGGERRRYRAAASRDESGNMNC</sequence>
<evidence type="ECO:0000313" key="3">
    <source>
        <dbReference type="Proteomes" id="UP000823388"/>
    </source>
</evidence>
<feature type="compositionally biased region" description="Low complexity" evidence="1">
    <location>
        <begin position="132"/>
        <end position="147"/>
    </location>
</feature>